<evidence type="ECO:0000313" key="4">
    <source>
        <dbReference type="Proteomes" id="UP000663870"/>
    </source>
</evidence>
<comment type="caution">
    <text evidence="3">The sequence shown here is derived from an EMBL/GenBank/DDBJ whole genome shotgun (WGS) entry which is preliminary data.</text>
</comment>
<sequence length="648" mass="74931">MTVNSTSFTVEIARAVDQVCSSLYTQMFQKVAREEPHYLSNEQRTILMYYPNEITWYKGNKREEIIERIRRTHLKWFNSWLSKQYTGLPPYIKWSSVMNDIMLHATNLFFRMDLDDVITSNDTRHAFQQITNTIKRILLNISKSNPTTIDPAVLPLVRELLLILFYFTLDSKLVIYLKSLQLIDLMNVLIRKSNNDDEIHLQAYRILAVIMTEADIKQLQISNRITIVFITFIKKAIDGGVPYVARLHNSLRSLKVLTQHDQIREELIKQEGHSLFLRCALEDQFNPLKAKLPALEILLALVFHKEFATILKNNDTFMNHIRTLTSSLQQDLQLIATALIWKLEKEPETIIKTVQQQQQQQQPSSISSLMIDKKQYDIMISYSHSDKTLCHRILSSLEKDQLCVWIDSRLMHGATFDAMAKAIENAEFVLVCMSDAYKQNPLCEMEASYAVKCQCHIISLVMTPKYKADGWLGVLTSALIYIDFPKLGFDKAYQELKKQIELFRIDNSSSTFAEQDEVHHNSSSLVDNTSEIVPSEENNEEPCSVLKYPHCIDMWTEDHVKSFLLDKELDAFLPILDGMNGKLLHQAYFMCQANQQGMFLSLKEDVNRSQHAILSLKDYLTFLEEIKIYIPFTANNSLNPISTVCNLI</sequence>
<dbReference type="SUPFAM" id="SSF52200">
    <property type="entry name" value="Toll/Interleukin receptor TIR domain"/>
    <property type="match status" value="1"/>
</dbReference>
<dbReference type="AlphaFoldDB" id="A0A814YNR7"/>
<evidence type="ECO:0000259" key="1">
    <source>
        <dbReference type="PROSITE" id="PS50104"/>
    </source>
</evidence>
<protein>
    <recommendedName>
        <fullName evidence="1">TIR domain-containing protein</fullName>
    </recommendedName>
</protein>
<proteinExistence type="predicted"/>
<reference evidence="3" key="1">
    <citation type="submission" date="2021-02" db="EMBL/GenBank/DDBJ databases">
        <authorList>
            <person name="Nowell W R."/>
        </authorList>
    </citation>
    <scope>NUCLEOTIDE SEQUENCE</scope>
</reference>
<dbReference type="InterPro" id="IPR016024">
    <property type="entry name" value="ARM-type_fold"/>
</dbReference>
<dbReference type="EMBL" id="CAJNOH010000087">
    <property type="protein sequence ID" value="CAF0855538.1"/>
    <property type="molecule type" value="Genomic_DNA"/>
</dbReference>
<organism evidence="3 4">
    <name type="scientific">Rotaria sordida</name>
    <dbReference type="NCBI Taxonomy" id="392033"/>
    <lineage>
        <taxon>Eukaryota</taxon>
        <taxon>Metazoa</taxon>
        <taxon>Spiralia</taxon>
        <taxon>Gnathifera</taxon>
        <taxon>Rotifera</taxon>
        <taxon>Eurotatoria</taxon>
        <taxon>Bdelloidea</taxon>
        <taxon>Philodinida</taxon>
        <taxon>Philodinidae</taxon>
        <taxon>Rotaria</taxon>
    </lineage>
</organism>
<dbReference type="Pfam" id="PF13676">
    <property type="entry name" value="TIR_2"/>
    <property type="match status" value="1"/>
</dbReference>
<dbReference type="Gene3D" id="1.25.10.10">
    <property type="entry name" value="Leucine-rich Repeat Variant"/>
    <property type="match status" value="1"/>
</dbReference>
<accession>A0A814YNR7</accession>
<dbReference type="EMBL" id="CAJNOL010000893">
    <property type="protein sequence ID" value="CAF1231320.1"/>
    <property type="molecule type" value="Genomic_DNA"/>
</dbReference>
<evidence type="ECO:0000313" key="2">
    <source>
        <dbReference type="EMBL" id="CAF0855538.1"/>
    </source>
</evidence>
<dbReference type="InterPro" id="IPR011989">
    <property type="entry name" value="ARM-like"/>
</dbReference>
<dbReference type="PROSITE" id="PS50104">
    <property type="entry name" value="TIR"/>
    <property type="match status" value="1"/>
</dbReference>
<gene>
    <name evidence="3" type="ORF">JXQ802_LOCUS25962</name>
    <name evidence="2" type="ORF">PYM288_LOCUS7282</name>
</gene>
<name>A0A814YNR7_9BILA</name>
<dbReference type="Gene3D" id="3.40.50.10140">
    <property type="entry name" value="Toll/interleukin-1 receptor homology (TIR) domain"/>
    <property type="match status" value="1"/>
</dbReference>
<dbReference type="PANTHER" id="PTHR46270">
    <property type="entry name" value="ARMADILLO-TYPE FOLD-RELATED"/>
    <property type="match status" value="1"/>
</dbReference>
<dbReference type="Proteomes" id="UP000663854">
    <property type="component" value="Unassembled WGS sequence"/>
</dbReference>
<feature type="domain" description="TIR" evidence="1">
    <location>
        <begin position="374"/>
        <end position="500"/>
    </location>
</feature>
<dbReference type="SUPFAM" id="SSF48371">
    <property type="entry name" value="ARM repeat"/>
    <property type="match status" value="1"/>
</dbReference>
<dbReference type="Proteomes" id="UP000663870">
    <property type="component" value="Unassembled WGS sequence"/>
</dbReference>
<dbReference type="InterPro" id="IPR035897">
    <property type="entry name" value="Toll_tir_struct_dom_sf"/>
</dbReference>
<dbReference type="InterPro" id="IPR000157">
    <property type="entry name" value="TIR_dom"/>
</dbReference>
<dbReference type="SMART" id="SM00255">
    <property type="entry name" value="TIR"/>
    <property type="match status" value="1"/>
</dbReference>
<keyword evidence="4" id="KW-1185">Reference proteome</keyword>
<dbReference type="GO" id="GO:0007165">
    <property type="term" value="P:signal transduction"/>
    <property type="evidence" value="ECO:0007669"/>
    <property type="project" value="InterPro"/>
</dbReference>
<dbReference type="PANTHER" id="PTHR46270:SF2">
    <property type="entry name" value="TIR DOMAIN-CONTAINING PROTEIN"/>
    <property type="match status" value="1"/>
</dbReference>
<evidence type="ECO:0000313" key="3">
    <source>
        <dbReference type="EMBL" id="CAF1231320.1"/>
    </source>
</evidence>